<evidence type="ECO:0000256" key="5">
    <source>
        <dbReference type="ARBA" id="ARBA00022989"/>
    </source>
</evidence>
<evidence type="ECO:0000256" key="6">
    <source>
        <dbReference type="ARBA" id="ARBA00023136"/>
    </source>
</evidence>
<reference evidence="8 9" key="1">
    <citation type="submission" date="2016-08" db="EMBL/GenBank/DDBJ databases">
        <title>Draft genome of Amylibacter sp. strain 4G11.</title>
        <authorList>
            <person name="Wong S.-K."/>
            <person name="Hamasaki K."/>
            <person name="Yoshizawa S."/>
        </authorList>
    </citation>
    <scope>NUCLEOTIDE SEQUENCE [LARGE SCALE GENOMIC DNA]</scope>
    <source>
        <strain evidence="8 9">4G11</strain>
    </source>
</reference>
<keyword evidence="8" id="KW-0449">Lipoprotein</keyword>
<keyword evidence="2 7" id="KW-1003">Cell membrane</keyword>
<dbReference type="Pfam" id="PF01790">
    <property type="entry name" value="LGT"/>
    <property type="match status" value="1"/>
</dbReference>
<dbReference type="Proteomes" id="UP000231516">
    <property type="component" value="Unassembled WGS sequence"/>
</dbReference>
<dbReference type="EC" id="2.5.1.145" evidence="7"/>
<feature type="binding site" evidence="7">
    <location>
        <position position="152"/>
    </location>
    <ligand>
        <name>a 1,2-diacyl-sn-glycero-3-phospho-(1'-sn-glycerol)</name>
        <dbReference type="ChEBI" id="CHEBI:64716"/>
    </ligand>
</feature>
<dbReference type="GO" id="GO:0042158">
    <property type="term" value="P:lipoprotein biosynthetic process"/>
    <property type="evidence" value="ECO:0007669"/>
    <property type="project" value="UniProtKB-UniRule"/>
</dbReference>
<keyword evidence="6 7" id="KW-0472">Membrane</keyword>
<keyword evidence="3 7" id="KW-0808">Transferase</keyword>
<comment type="subcellular location">
    <subcellularLocation>
        <location evidence="7">Cell membrane</location>
        <topology evidence="7">Multi-pass membrane protein</topology>
    </subcellularLocation>
</comment>
<evidence type="ECO:0000256" key="3">
    <source>
        <dbReference type="ARBA" id="ARBA00022679"/>
    </source>
</evidence>
<feature type="transmembrane region" description="Helical" evidence="7">
    <location>
        <begin position="139"/>
        <end position="157"/>
    </location>
</feature>
<dbReference type="HAMAP" id="MF_01147">
    <property type="entry name" value="Lgt"/>
    <property type="match status" value="1"/>
</dbReference>
<dbReference type="GO" id="GO:0008961">
    <property type="term" value="F:phosphatidylglycerol-prolipoprotein diacylglyceryl transferase activity"/>
    <property type="evidence" value="ECO:0007669"/>
    <property type="project" value="UniProtKB-UniRule"/>
</dbReference>
<feature type="transmembrane region" description="Helical" evidence="7">
    <location>
        <begin position="223"/>
        <end position="242"/>
    </location>
</feature>
<dbReference type="InterPro" id="IPR001640">
    <property type="entry name" value="Lgt"/>
</dbReference>
<comment type="catalytic activity">
    <reaction evidence="7">
        <text>L-cysteinyl-[prolipoprotein] + a 1,2-diacyl-sn-glycero-3-phospho-(1'-sn-glycerol) = an S-1,2-diacyl-sn-glyceryl-L-cysteinyl-[prolipoprotein] + sn-glycerol 1-phosphate + H(+)</text>
        <dbReference type="Rhea" id="RHEA:56712"/>
        <dbReference type="Rhea" id="RHEA-COMP:14679"/>
        <dbReference type="Rhea" id="RHEA-COMP:14680"/>
        <dbReference type="ChEBI" id="CHEBI:15378"/>
        <dbReference type="ChEBI" id="CHEBI:29950"/>
        <dbReference type="ChEBI" id="CHEBI:57685"/>
        <dbReference type="ChEBI" id="CHEBI:64716"/>
        <dbReference type="ChEBI" id="CHEBI:140658"/>
        <dbReference type="EC" id="2.5.1.145"/>
    </reaction>
</comment>
<feature type="transmembrane region" description="Helical" evidence="7">
    <location>
        <begin position="109"/>
        <end position="127"/>
    </location>
</feature>
<evidence type="ECO:0000256" key="1">
    <source>
        <dbReference type="ARBA" id="ARBA00007150"/>
    </source>
</evidence>
<feature type="transmembrane region" description="Helical" evidence="7">
    <location>
        <begin position="26"/>
        <end position="48"/>
    </location>
</feature>
<dbReference type="GO" id="GO:0005886">
    <property type="term" value="C:plasma membrane"/>
    <property type="evidence" value="ECO:0007669"/>
    <property type="project" value="UniProtKB-SubCell"/>
</dbReference>
<name>A0A2G5K3J7_9RHOB</name>
<comment type="similarity">
    <text evidence="1 7">Belongs to the Lgt family.</text>
</comment>
<keyword evidence="4 7" id="KW-0812">Transmembrane</keyword>
<comment type="pathway">
    <text evidence="7">Protein modification; lipoprotein biosynthesis (diacylglyceryl transfer).</text>
</comment>
<dbReference type="NCBIfam" id="TIGR00544">
    <property type="entry name" value="lgt"/>
    <property type="match status" value="1"/>
</dbReference>
<proteinExistence type="inferred from homology"/>
<comment type="function">
    <text evidence="7">Catalyzes the transfer of the diacylglyceryl group from phosphatidylglycerol to the sulfhydryl group of the N-terminal cysteine of a prolipoprotein, the first step in the formation of mature lipoproteins.</text>
</comment>
<dbReference type="AlphaFoldDB" id="A0A2G5K3J7"/>
<accession>A0A2G5K3J7</accession>
<comment type="caution">
    <text evidence="8">The sequence shown here is derived from an EMBL/GenBank/DDBJ whole genome shotgun (WGS) entry which is preliminary data.</text>
</comment>
<organism evidence="8 9">
    <name type="scientific">Paramylibacter kogurei</name>
    <dbReference type="NCBI Taxonomy" id="1889778"/>
    <lineage>
        <taxon>Bacteria</taxon>
        <taxon>Pseudomonadati</taxon>
        <taxon>Pseudomonadota</taxon>
        <taxon>Alphaproteobacteria</taxon>
        <taxon>Rhodobacterales</taxon>
        <taxon>Paracoccaceae</taxon>
        <taxon>Paramylibacter</taxon>
    </lineage>
</organism>
<protein>
    <recommendedName>
        <fullName evidence="7">Phosphatidylglycerol--prolipoprotein diacylglyceryl transferase</fullName>
        <ecNumber evidence="7">2.5.1.145</ecNumber>
    </recommendedName>
</protein>
<dbReference type="EMBL" id="MDGM01000013">
    <property type="protein sequence ID" value="PIB23480.1"/>
    <property type="molecule type" value="Genomic_DNA"/>
</dbReference>
<dbReference type="PANTHER" id="PTHR30589:SF0">
    <property type="entry name" value="PHOSPHATIDYLGLYCEROL--PROLIPOPROTEIN DIACYLGLYCERYL TRANSFERASE"/>
    <property type="match status" value="1"/>
</dbReference>
<dbReference type="UniPathway" id="UPA00664"/>
<evidence type="ECO:0000256" key="7">
    <source>
        <dbReference type="HAMAP-Rule" id="MF_01147"/>
    </source>
</evidence>
<sequence length="299" mass="33219">MIALLPFPDIDPVLVSFEILGREFEIHWYAIAYIVGFLLAWRWIIALVARPHLWRDDTAPMQKQHVEDLLTWMVIGTILGGRVGYILFYNFGEFIAEPARILRIWEGGMSFHGGFIGVVLAGLLFCWKNKLPAWSVGDAIASGAPFGLFLGRIANFINAELWGRPTDAPWGVIFPTEAAQSCGQALGELCARHPSQLYEAMLEGLILFAAIAYLILRRNALKTPGIIIGVFFLGYGLARTFVEGFRQADAQFITPDNPFGRVIRLGTDVDSFGLSMGQLLSLPMVFIGIAIIIYAKRRA</sequence>
<keyword evidence="5 7" id="KW-1133">Transmembrane helix</keyword>
<feature type="transmembrane region" description="Helical" evidence="7">
    <location>
        <begin position="197"/>
        <end position="216"/>
    </location>
</feature>
<feature type="transmembrane region" description="Helical" evidence="7">
    <location>
        <begin position="69"/>
        <end position="89"/>
    </location>
</feature>
<evidence type="ECO:0000256" key="2">
    <source>
        <dbReference type="ARBA" id="ARBA00022475"/>
    </source>
</evidence>
<feature type="transmembrane region" description="Helical" evidence="7">
    <location>
        <begin position="272"/>
        <end position="295"/>
    </location>
</feature>
<dbReference type="PROSITE" id="PS01311">
    <property type="entry name" value="LGT"/>
    <property type="match status" value="1"/>
</dbReference>
<dbReference type="OrthoDB" id="871140at2"/>
<dbReference type="PANTHER" id="PTHR30589">
    <property type="entry name" value="PROLIPOPROTEIN DIACYLGLYCERYL TRANSFERASE"/>
    <property type="match status" value="1"/>
</dbReference>
<evidence type="ECO:0000256" key="4">
    <source>
        <dbReference type="ARBA" id="ARBA00022692"/>
    </source>
</evidence>
<dbReference type="RefSeq" id="WP_099594241.1">
    <property type="nucleotide sequence ID" value="NZ_MDGM01000013.1"/>
</dbReference>
<evidence type="ECO:0000313" key="8">
    <source>
        <dbReference type="EMBL" id="PIB23480.1"/>
    </source>
</evidence>
<gene>
    <name evidence="7" type="primary">lgt</name>
    <name evidence="8" type="ORF">BFP76_08005</name>
</gene>
<evidence type="ECO:0000313" key="9">
    <source>
        <dbReference type="Proteomes" id="UP000231516"/>
    </source>
</evidence>
<keyword evidence="9" id="KW-1185">Reference proteome</keyword>